<dbReference type="KEGG" id="gce:KYE46_12175"/>
<accession>A0A8F6TU07</accession>
<name>A0A8F6TU07_9RHOB</name>
<proteinExistence type="predicted"/>
<sequence>MLLSLGVGLAGLPAAAQSLHGLTLGAPIPEAMPIADDTAVQAPYTRSVWAALDGVMMTAIADSETGGVVFIELRPAEPGPVATGLGGLTFAETTRADLHARFGSEGIVFEDVGRGGIFGDLAAYFTTYEVADSDTVLSFVTIEPLDAADESSAARSTLDSIVIAQDAYLTEVWGLNRGSLPGYAPIADPFDG</sequence>
<dbReference type="RefSeq" id="WP_219000886.1">
    <property type="nucleotide sequence ID" value="NZ_CP079194.1"/>
</dbReference>
<evidence type="ECO:0000313" key="2">
    <source>
        <dbReference type="Proteomes" id="UP000825009"/>
    </source>
</evidence>
<keyword evidence="2" id="KW-1185">Reference proteome</keyword>
<gene>
    <name evidence="1" type="ORF">KYE46_12175</name>
</gene>
<dbReference type="EMBL" id="CP079194">
    <property type="protein sequence ID" value="QXT38690.1"/>
    <property type="molecule type" value="Genomic_DNA"/>
</dbReference>
<protein>
    <submittedName>
        <fullName evidence="1">Uncharacterized protein</fullName>
    </submittedName>
</protein>
<organism evidence="1 2">
    <name type="scientific">Gymnodinialimonas ceratoperidinii</name>
    <dbReference type="NCBI Taxonomy" id="2856823"/>
    <lineage>
        <taxon>Bacteria</taxon>
        <taxon>Pseudomonadati</taxon>
        <taxon>Pseudomonadota</taxon>
        <taxon>Alphaproteobacteria</taxon>
        <taxon>Rhodobacterales</taxon>
        <taxon>Paracoccaceae</taxon>
        <taxon>Gymnodinialimonas</taxon>
    </lineage>
</organism>
<dbReference type="AlphaFoldDB" id="A0A8F6TU07"/>
<evidence type="ECO:0000313" key="1">
    <source>
        <dbReference type="EMBL" id="QXT38690.1"/>
    </source>
</evidence>
<reference evidence="1 2" key="1">
    <citation type="submission" date="2021-07" db="EMBL/GenBank/DDBJ databases">
        <title>A novel Jannaschia species isolated from marine dinoflagellate Ceratoperidinium margalefii.</title>
        <authorList>
            <person name="Jiang Y."/>
            <person name="Li Z."/>
        </authorList>
    </citation>
    <scope>NUCLEOTIDE SEQUENCE [LARGE SCALE GENOMIC DNA]</scope>
    <source>
        <strain evidence="1 2">J12C1-MA-4</strain>
    </source>
</reference>
<dbReference type="Proteomes" id="UP000825009">
    <property type="component" value="Chromosome"/>
</dbReference>